<dbReference type="InterPro" id="IPR046349">
    <property type="entry name" value="C1-like_sf"/>
</dbReference>
<accession>A0ABR0W2K5</accession>
<dbReference type="InterPro" id="IPR004146">
    <property type="entry name" value="DC1"/>
</dbReference>
<evidence type="ECO:0000256" key="2">
    <source>
        <dbReference type="SAM" id="MobiDB-lite"/>
    </source>
</evidence>
<evidence type="ECO:0000313" key="4">
    <source>
        <dbReference type="EMBL" id="KAK6140564.1"/>
    </source>
</evidence>
<reference evidence="4 5" key="1">
    <citation type="journal article" date="2021" name="Comput. Struct. Biotechnol. J.">
        <title>De novo genome assembly of the potent medicinal plant Rehmannia glutinosa using nanopore technology.</title>
        <authorList>
            <person name="Ma L."/>
            <person name="Dong C."/>
            <person name="Song C."/>
            <person name="Wang X."/>
            <person name="Zheng X."/>
            <person name="Niu Y."/>
            <person name="Chen S."/>
            <person name="Feng W."/>
        </authorList>
    </citation>
    <scope>NUCLEOTIDE SEQUENCE [LARGE SCALE GENOMIC DNA]</scope>
    <source>
        <strain evidence="4">DH-2019</strain>
    </source>
</reference>
<feature type="domain" description="DC1" evidence="3">
    <location>
        <begin position="122"/>
        <end position="171"/>
    </location>
</feature>
<proteinExistence type="predicted"/>
<name>A0ABR0W2K5_REHGL</name>
<sequence length="251" mass="28009">MKPQSKQHFSHDHILLLLQPDEGELINCQACENPISEPFHGCLPCNFHLHDGCLAAPRSLDHPSHPSHPLTLHPTPTYPSRSFTCNACGSQGKAYSFSCARCEFDLHVQCACMPKTTLVGNHPHQLKMIFGSPYKDKTTIFACDVCDGTMDPDQWLYYCGACDFGAHLGCAASNGRPGNDSRSKAAREEEEEENGGANVGWKDSRVEAEKAMFEAERELQEQRIAHQLMLQALDNAGDYVGSSYTRKYYYY</sequence>
<dbReference type="SUPFAM" id="SSF57889">
    <property type="entry name" value="Cysteine-rich domain"/>
    <property type="match status" value="1"/>
</dbReference>
<feature type="region of interest" description="Disordered" evidence="2">
    <location>
        <begin position="174"/>
        <end position="201"/>
    </location>
</feature>
<dbReference type="PANTHER" id="PTHR46288:SF29">
    <property type="entry name" value="DC1 DOMAIN-CONTAINING PROTEIN"/>
    <property type="match status" value="1"/>
</dbReference>
<evidence type="ECO:0000259" key="3">
    <source>
        <dbReference type="Pfam" id="PF03107"/>
    </source>
</evidence>
<organism evidence="4 5">
    <name type="scientific">Rehmannia glutinosa</name>
    <name type="common">Chinese foxglove</name>
    <dbReference type="NCBI Taxonomy" id="99300"/>
    <lineage>
        <taxon>Eukaryota</taxon>
        <taxon>Viridiplantae</taxon>
        <taxon>Streptophyta</taxon>
        <taxon>Embryophyta</taxon>
        <taxon>Tracheophyta</taxon>
        <taxon>Spermatophyta</taxon>
        <taxon>Magnoliopsida</taxon>
        <taxon>eudicotyledons</taxon>
        <taxon>Gunneridae</taxon>
        <taxon>Pentapetalae</taxon>
        <taxon>asterids</taxon>
        <taxon>lamiids</taxon>
        <taxon>Lamiales</taxon>
        <taxon>Orobanchaceae</taxon>
        <taxon>Rehmannieae</taxon>
        <taxon>Rehmannia</taxon>
    </lineage>
</organism>
<comment type="caution">
    <text evidence="4">The sequence shown here is derived from an EMBL/GenBank/DDBJ whole genome shotgun (WGS) entry which is preliminary data.</text>
</comment>
<dbReference type="Proteomes" id="UP001318860">
    <property type="component" value="Unassembled WGS sequence"/>
</dbReference>
<keyword evidence="1" id="KW-0677">Repeat</keyword>
<dbReference type="EMBL" id="JABTTQ020000314">
    <property type="protein sequence ID" value="KAK6140564.1"/>
    <property type="molecule type" value="Genomic_DNA"/>
</dbReference>
<dbReference type="PANTHER" id="PTHR46288">
    <property type="entry name" value="PHORBOL-ESTER/DAG-TYPE DOMAIN-CONTAINING PROTEIN"/>
    <property type="match status" value="1"/>
</dbReference>
<evidence type="ECO:0000313" key="5">
    <source>
        <dbReference type="Proteomes" id="UP001318860"/>
    </source>
</evidence>
<evidence type="ECO:0000256" key="1">
    <source>
        <dbReference type="ARBA" id="ARBA00022737"/>
    </source>
</evidence>
<keyword evidence="5" id="KW-1185">Reference proteome</keyword>
<feature type="domain" description="DC1" evidence="3">
    <location>
        <begin position="9"/>
        <end position="53"/>
    </location>
</feature>
<feature type="domain" description="DC1" evidence="3">
    <location>
        <begin position="63"/>
        <end position="111"/>
    </location>
</feature>
<protein>
    <recommendedName>
        <fullName evidence="3">DC1 domain-containing protein</fullName>
    </recommendedName>
</protein>
<gene>
    <name evidence="4" type="ORF">DH2020_025695</name>
</gene>
<dbReference type="Pfam" id="PF03107">
    <property type="entry name" value="C1_2"/>
    <property type="match status" value="3"/>
</dbReference>